<gene>
    <name evidence="1" type="ORF">BDV38DRAFT_284075</name>
</gene>
<dbReference type="EMBL" id="ML743585">
    <property type="protein sequence ID" value="KAE8136330.1"/>
    <property type="molecule type" value="Genomic_DNA"/>
</dbReference>
<sequence length="84" mass="9408">MQFETHIPSEFVPITDGTNEYRWIMTSQERAHLAGLLDADDMPDISIIGKKSTIPRGGNVMMRERAVCTSSASIPVLMILFIVR</sequence>
<dbReference type="OrthoDB" id="5271370at2759"/>
<dbReference type="GeneID" id="43644395"/>
<dbReference type="Proteomes" id="UP000325672">
    <property type="component" value="Unassembled WGS sequence"/>
</dbReference>
<keyword evidence="2" id="KW-1185">Reference proteome</keyword>
<dbReference type="RefSeq" id="XP_031912393.1">
    <property type="nucleotide sequence ID" value="XM_032060185.1"/>
</dbReference>
<name>A0A5N6SRD4_ASPPS</name>
<proteinExistence type="predicted"/>
<evidence type="ECO:0000313" key="1">
    <source>
        <dbReference type="EMBL" id="KAE8136330.1"/>
    </source>
</evidence>
<reference evidence="1 2" key="1">
    <citation type="submission" date="2019-04" db="EMBL/GenBank/DDBJ databases">
        <title>Friends and foes A comparative genomics study of 23 Aspergillus species from section Flavi.</title>
        <authorList>
            <consortium name="DOE Joint Genome Institute"/>
            <person name="Kjaerbolling I."/>
            <person name="Vesth T."/>
            <person name="Frisvad J.C."/>
            <person name="Nybo J.L."/>
            <person name="Theobald S."/>
            <person name="Kildgaard S."/>
            <person name="Isbrandt T."/>
            <person name="Kuo A."/>
            <person name="Sato A."/>
            <person name="Lyhne E.K."/>
            <person name="Kogle M.E."/>
            <person name="Wiebenga A."/>
            <person name="Kun R.S."/>
            <person name="Lubbers R.J."/>
            <person name="Makela M.R."/>
            <person name="Barry K."/>
            <person name="Chovatia M."/>
            <person name="Clum A."/>
            <person name="Daum C."/>
            <person name="Haridas S."/>
            <person name="He G."/>
            <person name="LaButti K."/>
            <person name="Lipzen A."/>
            <person name="Mondo S."/>
            <person name="Riley R."/>
            <person name="Salamov A."/>
            <person name="Simmons B.A."/>
            <person name="Magnuson J.K."/>
            <person name="Henrissat B."/>
            <person name="Mortensen U.H."/>
            <person name="Larsen T.O."/>
            <person name="Devries R.P."/>
            <person name="Grigoriev I.V."/>
            <person name="Machida M."/>
            <person name="Baker S.E."/>
            <person name="Andersen M.R."/>
        </authorList>
    </citation>
    <scope>NUCLEOTIDE SEQUENCE [LARGE SCALE GENOMIC DNA]</scope>
    <source>
        <strain evidence="1 2">CBS 117625</strain>
    </source>
</reference>
<protein>
    <submittedName>
        <fullName evidence="1">Uncharacterized protein</fullName>
    </submittedName>
</protein>
<dbReference type="AlphaFoldDB" id="A0A5N6SRD4"/>
<evidence type="ECO:0000313" key="2">
    <source>
        <dbReference type="Proteomes" id="UP000325672"/>
    </source>
</evidence>
<accession>A0A5N6SRD4</accession>
<organism evidence="1 2">
    <name type="scientific">Aspergillus pseudotamarii</name>
    <dbReference type="NCBI Taxonomy" id="132259"/>
    <lineage>
        <taxon>Eukaryota</taxon>
        <taxon>Fungi</taxon>
        <taxon>Dikarya</taxon>
        <taxon>Ascomycota</taxon>
        <taxon>Pezizomycotina</taxon>
        <taxon>Eurotiomycetes</taxon>
        <taxon>Eurotiomycetidae</taxon>
        <taxon>Eurotiales</taxon>
        <taxon>Aspergillaceae</taxon>
        <taxon>Aspergillus</taxon>
        <taxon>Aspergillus subgen. Circumdati</taxon>
    </lineage>
</organism>